<comment type="caution">
    <text evidence="5">The sequence shown here is derived from an EMBL/GenBank/DDBJ whole genome shotgun (WGS) entry which is preliminary data.</text>
</comment>
<dbReference type="Gene3D" id="3.90.550.10">
    <property type="entry name" value="Spore Coat Polysaccharide Biosynthesis Protein SpsA, Chain A"/>
    <property type="match status" value="1"/>
</dbReference>
<evidence type="ECO:0000259" key="3">
    <source>
        <dbReference type="Pfam" id="PF00535"/>
    </source>
</evidence>
<organism evidence="5 6">
    <name type="scientific">Blautia obeum</name>
    <dbReference type="NCBI Taxonomy" id="40520"/>
    <lineage>
        <taxon>Bacteria</taxon>
        <taxon>Bacillati</taxon>
        <taxon>Bacillota</taxon>
        <taxon>Clostridia</taxon>
        <taxon>Lachnospirales</taxon>
        <taxon>Lachnospiraceae</taxon>
        <taxon>Blautia</taxon>
    </lineage>
</organism>
<sequence>MPKISIVTPAYNCEKYLEEAVNSVLAQSFEDWELLIIDDCSKDATWLRMQTLAKKDNRIRIFQNQHNSGSAATRNNGIRQARGEWIAFLDSDDLWRPEKLQRQMSVLRKHPDAAFLFTGSAFIEDDGMTIAHVLHVPEKVSRKKLLKQNVISCSSVLIRRELMLEFPMPEEDGIHEDFATWLAILSKIPCAYGVDEPLLVYRRALASKSGKKGKSAHMNWQTYIKAGVPTVSRVYYMVSYTLHGLSKYSMLWWRSYRLMMRKERFKKLFLMIMNALLLLAWTSVFAHAWYQKYNYKAIIGRQYSFWGYVALFVLYAALNILIGKVFSVFRVVHQQYIEILLSHGFTVILANAATYIELALIGRWRFRMHIAPMIAVAAINLLIGLVWSLLVRWLYANIYPAHEVLLIYGKNNMESLEEELLKQGERFHLKTRISLKEGREAIIREIRRHESVMLGEMPEEERTFYIRYCYEQKKRCYCQTTLADILLMSSEKISLSDKTLQLFRNCGLTVEQRAAKRVFDVVFSALVLVLLSWLYLILALYVRIAAGAPILTKRECLTRNGKHFWQYKFRTMKPGKTIGDQDPWIPGGYFLMVSHLDELPQFFNVLKGDMSVVGPYPEQVESAEHIQKKLPEFTYRQAIKAGLTGYAKVHGKYSSSKSNQLKMDFYYIQNYSFALDLSIIASTLKVLLEPSVSRRK</sequence>
<dbReference type="PANTHER" id="PTHR30576:SF0">
    <property type="entry name" value="UNDECAPRENYL-PHOSPHATE N-ACETYLGALACTOSAMINYL 1-PHOSPHATE TRANSFERASE-RELATED"/>
    <property type="match status" value="1"/>
</dbReference>
<feature type="transmembrane region" description="Helical" evidence="2">
    <location>
        <begin position="339"/>
        <end position="361"/>
    </location>
</feature>
<dbReference type="GO" id="GO:0016780">
    <property type="term" value="F:phosphotransferase activity, for other substituted phosphate groups"/>
    <property type="evidence" value="ECO:0007669"/>
    <property type="project" value="TreeGrafter"/>
</dbReference>
<gene>
    <name evidence="5" type="ORF">DW740_01315</name>
</gene>
<comment type="similarity">
    <text evidence="1">Belongs to the bacterial sugar transferase family.</text>
</comment>
<feature type="transmembrane region" description="Helical" evidence="2">
    <location>
        <begin position="234"/>
        <end position="256"/>
    </location>
</feature>
<evidence type="ECO:0000259" key="4">
    <source>
        <dbReference type="Pfam" id="PF02397"/>
    </source>
</evidence>
<keyword evidence="2" id="KW-1133">Transmembrane helix</keyword>
<feature type="transmembrane region" description="Helical" evidence="2">
    <location>
        <begin position="521"/>
        <end position="544"/>
    </location>
</feature>
<dbReference type="PANTHER" id="PTHR30576">
    <property type="entry name" value="COLANIC BIOSYNTHESIS UDP-GLUCOSE LIPID CARRIER TRANSFERASE"/>
    <property type="match status" value="1"/>
</dbReference>
<feature type="domain" description="Bacterial sugar transferase" evidence="4">
    <location>
        <begin position="516"/>
        <end position="688"/>
    </location>
</feature>
<dbReference type="RefSeq" id="WP_118049950.1">
    <property type="nucleotide sequence ID" value="NZ_CABJFK010000001.1"/>
</dbReference>
<dbReference type="CDD" id="cd00761">
    <property type="entry name" value="Glyco_tranf_GTA_type"/>
    <property type="match status" value="1"/>
</dbReference>
<keyword evidence="5" id="KW-0808">Transferase</keyword>
<dbReference type="InterPro" id="IPR001173">
    <property type="entry name" value="Glyco_trans_2-like"/>
</dbReference>
<feature type="transmembrane region" description="Helical" evidence="2">
    <location>
        <begin position="373"/>
        <end position="395"/>
    </location>
</feature>
<name>A0A414JBR1_9FIRM</name>
<keyword evidence="2" id="KW-0472">Membrane</keyword>
<protein>
    <submittedName>
        <fullName evidence="5">Glycosyltransferase</fullName>
    </submittedName>
</protein>
<accession>A0A414JBR1</accession>
<dbReference type="Pfam" id="PF02397">
    <property type="entry name" value="Bac_transf"/>
    <property type="match status" value="1"/>
</dbReference>
<feature type="domain" description="Glycosyltransferase 2-like" evidence="3">
    <location>
        <begin position="5"/>
        <end position="136"/>
    </location>
</feature>
<dbReference type="EMBL" id="QSKF01000001">
    <property type="protein sequence ID" value="RHE41971.1"/>
    <property type="molecule type" value="Genomic_DNA"/>
</dbReference>
<dbReference type="InterPro" id="IPR003362">
    <property type="entry name" value="Bact_transf"/>
</dbReference>
<feature type="transmembrane region" description="Helical" evidence="2">
    <location>
        <begin position="268"/>
        <end position="290"/>
    </location>
</feature>
<keyword evidence="2" id="KW-0812">Transmembrane</keyword>
<dbReference type="AlphaFoldDB" id="A0A414JBR1"/>
<dbReference type="InterPro" id="IPR029044">
    <property type="entry name" value="Nucleotide-diphossugar_trans"/>
</dbReference>
<dbReference type="Pfam" id="PF00535">
    <property type="entry name" value="Glycos_transf_2"/>
    <property type="match status" value="1"/>
</dbReference>
<evidence type="ECO:0000256" key="1">
    <source>
        <dbReference type="ARBA" id="ARBA00006464"/>
    </source>
</evidence>
<reference evidence="5 6" key="1">
    <citation type="submission" date="2018-08" db="EMBL/GenBank/DDBJ databases">
        <title>A genome reference for cultivated species of the human gut microbiota.</title>
        <authorList>
            <person name="Zou Y."/>
            <person name="Xue W."/>
            <person name="Luo G."/>
        </authorList>
    </citation>
    <scope>NUCLEOTIDE SEQUENCE [LARGE SCALE GENOMIC DNA]</scope>
    <source>
        <strain evidence="5 6">AM28-23</strain>
    </source>
</reference>
<evidence type="ECO:0000313" key="6">
    <source>
        <dbReference type="Proteomes" id="UP000283745"/>
    </source>
</evidence>
<evidence type="ECO:0000256" key="2">
    <source>
        <dbReference type="SAM" id="Phobius"/>
    </source>
</evidence>
<proteinExistence type="inferred from homology"/>
<feature type="transmembrane region" description="Helical" evidence="2">
    <location>
        <begin position="305"/>
        <end position="327"/>
    </location>
</feature>
<dbReference type="SUPFAM" id="SSF53448">
    <property type="entry name" value="Nucleotide-diphospho-sugar transferases"/>
    <property type="match status" value="1"/>
</dbReference>
<dbReference type="Proteomes" id="UP000283745">
    <property type="component" value="Unassembled WGS sequence"/>
</dbReference>
<evidence type="ECO:0000313" key="5">
    <source>
        <dbReference type="EMBL" id="RHE41971.1"/>
    </source>
</evidence>